<accession>A0A6N2ML74</accession>
<gene>
    <name evidence="1" type="ORF">SVIM_LOCUS387692</name>
</gene>
<protein>
    <submittedName>
        <fullName evidence="1">Uncharacterized protein</fullName>
    </submittedName>
</protein>
<dbReference type="AlphaFoldDB" id="A0A6N2ML74"/>
<name>A0A6N2ML74_SALVM</name>
<organism evidence="1">
    <name type="scientific">Salix viminalis</name>
    <name type="common">Common osier</name>
    <name type="synonym">Basket willow</name>
    <dbReference type="NCBI Taxonomy" id="40686"/>
    <lineage>
        <taxon>Eukaryota</taxon>
        <taxon>Viridiplantae</taxon>
        <taxon>Streptophyta</taxon>
        <taxon>Embryophyta</taxon>
        <taxon>Tracheophyta</taxon>
        <taxon>Spermatophyta</taxon>
        <taxon>Magnoliopsida</taxon>
        <taxon>eudicotyledons</taxon>
        <taxon>Gunneridae</taxon>
        <taxon>Pentapetalae</taxon>
        <taxon>rosids</taxon>
        <taxon>fabids</taxon>
        <taxon>Malpighiales</taxon>
        <taxon>Salicaceae</taxon>
        <taxon>Saliceae</taxon>
        <taxon>Salix</taxon>
    </lineage>
</organism>
<reference evidence="1" key="1">
    <citation type="submission" date="2019-03" db="EMBL/GenBank/DDBJ databases">
        <authorList>
            <person name="Mank J."/>
            <person name="Almeida P."/>
        </authorList>
    </citation>
    <scope>NUCLEOTIDE SEQUENCE</scope>
    <source>
        <strain evidence="1">78183</strain>
    </source>
</reference>
<evidence type="ECO:0000313" key="1">
    <source>
        <dbReference type="EMBL" id="VFU54955.1"/>
    </source>
</evidence>
<sequence>MSCLVSPRNSSSGKRFRAAYDTAMVAKSSTPFLAMAVLKSISQFIESTHPRFARTVSLAILIGTAFLGSKIAGHHAKRSFLGAYELISNALMALLGDSRNVVEMLLDFAECEFLQISSKRPMMRPKLLVDPSFGNGCVLRNVAAY</sequence>
<proteinExistence type="predicted"/>
<dbReference type="EMBL" id="CAADRP010001863">
    <property type="protein sequence ID" value="VFU54955.1"/>
    <property type="molecule type" value="Genomic_DNA"/>
</dbReference>